<dbReference type="InterPro" id="IPR003439">
    <property type="entry name" value="ABC_transporter-like_ATP-bd"/>
</dbReference>
<dbReference type="GO" id="GO:0016887">
    <property type="term" value="F:ATP hydrolysis activity"/>
    <property type="evidence" value="ECO:0007669"/>
    <property type="project" value="InterPro"/>
</dbReference>
<dbReference type="CDD" id="cd03262">
    <property type="entry name" value="ABC_HisP_GlnQ"/>
    <property type="match status" value="1"/>
</dbReference>
<dbReference type="SUPFAM" id="SSF52540">
    <property type="entry name" value="P-loop containing nucleoside triphosphate hydrolases"/>
    <property type="match status" value="1"/>
</dbReference>
<evidence type="ECO:0000256" key="6">
    <source>
        <dbReference type="ARBA" id="ARBA00023136"/>
    </source>
</evidence>
<keyword evidence="4" id="KW-0547">Nucleotide-binding</keyword>
<evidence type="ECO:0000256" key="5">
    <source>
        <dbReference type="ARBA" id="ARBA00022840"/>
    </source>
</evidence>
<dbReference type="Proteomes" id="UP000429211">
    <property type="component" value="Unassembled WGS sequence"/>
</dbReference>
<dbReference type="PANTHER" id="PTHR43166">
    <property type="entry name" value="AMINO ACID IMPORT ATP-BINDING PROTEIN"/>
    <property type="match status" value="1"/>
</dbReference>
<keyword evidence="5 8" id="KW-0067">ATP-binding</keyword>
<dbReference type="PROSITE" id="PS50893">
    <property type="entry name" value="ABC_TRANSPORTER_2"/>
    <property type="match status" value="1"/>
</dbReference>
<reference evidence="8 9" key="1">
    <citation type="journal article" date="2019" name="Nat. Med.">
        <title>A library of human gut bacterial isolates paired with longitudinal multiomics data enables mechanistic microbiome research.</title>
        <authorList>
            <person name="Poyet M."/>
            <person name="Groussin M."/>
            <person name="Gibbons S.M."/>
            <person name="Avila-Pacheco J."/>
            <person name="Jiang X."/>
            <person name="Kearney S.M."/>
            <person name="Perrotta A.R."/>
            <person name="Berdy B."/>
            <person name="Zhao S."/>
            <person name="Lieberman T.D."/>
            <person name="Swanson P.K."/>
            <person name="Smith M."/>
            <person name="Roesemann S."/>
            <person name="Alexander J.E."/>
            <person name="Rich S.A."/>
            <person name="Livny J."/>
            <person name="Vlamakis H."/>
            <person name="Clish C."/>
            <person name="Bullock K."/>
            <person name="Deik A."/>
            <person name="Scott J."/>
            <person name="Pierce K.A."/>
            <person name="Xavier R.J."/>
            <person name="Alm E.J."/>
        </authorList>
    </citation>
    <scope>NUCLEOTIDE SEQUENCE [LARGE SCALE GENOMIC DNA]</scope>
    <source>
        <strain evidence="8 9">BIOML-A2</strain>
    </source>
</reference>
<comment type="caution">
    <text evidence="8">The sequence shown here is derived from an EMBL/GenBank/DDBJ whole genome shotgun (WGS) entry which is preliminary data.</text>
</comment>
<dbReference type="SMART" id="SM00382">
    <property type="entry name" value="AAA"/>
    <property type="match status" value="1"/>
</dbReference>
<dbReference type="InterPro" id="IPR003593">
    <property type="entry name" value="AAA+_ATPase"/>
</dbReference>
<accession>A0A7J5TK83</accession>
<keyword evidence="6" id="KW-0472">Membrane</keyword>
<gene>
    <name evidence="8" type="ORF">GBB04_01310</name>
</gene>
<evidence type="ECO:0000313" key="8">
    <source>
        <dbReference type="EMBL" id="KAB7462443.1"/>
    </source>
</evidence>
<name>A0A7J5TK83_9BIFI</name>
<evidence type="ECO:0000259" key="7">
    <source>
        <dbReference type="PROSITE" id="PS50893"/>
    </source>
</evidence>
<dbReference type="InterPro" id="IPR030679">
    <property type="entry name" value="ABC_ATPase_HisP-typ"/>
</dbReference>
<evidence type="ECO:0000256" key="4">
    <source>
        <dbReference type="ARBA" id="ARBA00022741"/>
    </source>
</evidence>
<dbReference type="InterPro" id="IPR027417">
    <property type="entry name" value="P-loop_NTPase"/>
</dbReference>
<dbReference type="GO" id="GO:0005524">
    <property type="term" value="F:ATP binding"/>
    <property type="evidence" value="ECO:0007669"/>
    <property type="project" value="UniProtKB-KW"/>
</dbReference>
<proteinExistence type="predicted"/>
<evidence type="ECO:0000313" key="9">
    <source>
        <dbReference type="Proteomes" id="UP000429211"/>
    </source>
</evidence>
<dbReference type="PANTHER" id="PTHR43166:SF35">
    <property type="entry name" value="L-CYSTINE IMPORT ATP-BINDING PROTEIN TCYN"/>
    <property type="match status" value="1"/>
</dbReference>
<dbReference type="Gene3D" id="3.40.50.300">
    <property type="entry name" value="P-loop containing nucleotide triphosphate hydrolases"/>
    <property type="match status" value="1"/>
</dbReference>
<feature type="domain" description="ABC transporter" evidence="7">
    <location>
        <begin position="8"/>
        <end position="245"/>
    </location>
</feature>
<dbReference type="PROSITE" id="PS00211">
    <property type="entry name" value="ABC_TRANSPORTER_1"/>
    <property type="match status" value="1"/>
</dbReference>
<dbReference type="InterPro" id="IPR050086">
    <property type="entry name" value="MetN_ABC_transporter-like"/>
</dbReference>
<evidence type="ECO:0000256" key="3">
    <source>
        <dbReference type="ARBA" id="ARBA00022475"/>
    </source>
</evidence>
<dbReference type="EMBL" id="WDPD01000001">
    <property type="protein sequence ID" value="KAB7462443.1"/>
    <property type="molecule type" value="Genomic_DNA"/>
</dbReference>
<evidence type="ECO:0000256" key="1">
    <source>
        <dbReference type="ARBA" id="ARBA00004202"/>
    </source>
</evidence>
<protein>
    <submittedName>
        <fullName evidence="8">Amino acid ABC transporter ATP-binding protein</fullName>
    </submittedName>
</protein>
<sequence length="252" mass="27866">MGRDMMSINVSDVVKSFNGNTILKSVSFTQEKGKVFSIIGPSGSGKTTLLRCLNFLERADSGTINLNGKTVDLATKDHRDIAYVRGATAMVFQSYNLFANLTALQNVTEALIYAKKMPKKEAKQYGLELLGKVGLAKKSNSYPKELSGGQRQRVGIARAIAVNPDLLLLDEPTSALDPELVGEVERVIEQLAAEGRTMLVVTHEMALARRISSKIIFMEDGSIVEQGSPEQLFDHPEQQRTKEFLRRYRGED</sequence>
<dbReference type="GO" id="GO:0005886">
    <property type="term" value="C:plasma membrane"/>
    <property type="evidence" value="ECO:0007669"/>
    <property type="project" value="UniProtKB-SubCell"/>
</dbReference>
<keyword evidence="2" id="KW-0813">Transport</keyword>
<dbReference type="PIRSF" id="PIRSF039085">
    <property type="entry name" value="ABC_ATPase_HisP"/>
    <property type="match status" value="1"/>
</dbReference>
<organism evidence="8 9">
    <name type="scientific">Bifidobacterium dentium</name>
    <dbReference type="NCBI Taxonomy" id="1689"/>
    <lineage>
        <taxon>Bacteria</taxon>
        <taxon>Bacillati</taxon>
        <taxon>Actinomycetota</taxon>
        <taxon>Actinomycetes</taxon>
        <taxon>Bifidobacteriales</taxon>
        <taxon>Bifidobacteriaceae</taxon>
        <taxon>Bifidobacterium</taxon>
    </lineage>
</organism>
<dbReference type="RefSeq" id="WP_034522487.1">
    <property type="nucleotide sequence ID" value="NZ_BCYE01000004.1"/>
</dbReference>
<dbReference type="AlphaFoldDB" id="A0A7J5TK83"/>
<comment type="subcellular location">
    <subcellularLocation>
        <location evidence="1">Cell membrane</location>
        <topology evidence="1">Peripheral membrane protein</topology>
    </subcellularLocation>
</comment>
<keyword evidence="3" id="KW-1003">Cell membrane</keyword>
<dbReference type="InterPro" id="IPR017871">
    <property type="entry name" value="ABC_transporter-like_CS"/>
</dbReference>
<evidence type="ECO:0000256" key="2">
    <source>
        <dbReference type="ARBA" id="ARBA00022448"/>
    </source>
</evidence>
<dbReference type="Pfam" id="PF00005">
    <property type="entry name" value="ABC_tran"/>
    <property type="match status" value="1"/>
</dbReference>
<dbReference type="GO" id="GO:0015424">
    <property type="term" value="F:ABC-type amino acid transporter activity"/>
    <property type="evidence" value="ECO:0007669"/>
    <property type="project" value="InterPro"/>
</dbReference>